<gene>
    <name evidence="3" type="ORF">BJ508DRAFT_347697</name>
</gene>
<evidence type="ECO:0000313" key="3">
    <source>
        <dbReference type="EMBL" id="RPA86530.1"/>
    </source>
</evidence>
<evidence type="ECO:0000256" key="2">
    <source>
        <dbReference type="SAM" id="SignalP"/>
    </source>
</evidence>
<dbReference type="EMBL" id="ML119649">
    <property type="protein sequence ID" value="RPA86530.1"/>
    <property type="molecule type" value="Genomic_DNA"/>
</dbReference>
<evidence type="ECO:0000256" key="1">
    <source>
        <dbReference type="SAM" id="MobiDB-lite"/>
    </source>
</evidence>
<dbReference type="Proteomes" id="UP000275078">
    <property type="component" value="Unassembled WGS sequence"/>
</dbReference>
<organism evidence="3 4">
    <name type="scientific">Ascobolus immersus RN42</name>
    <dbReference type="NCBI Taxonomy" id="1160509"/>
    <lineage>
        <taxon>Eukaryota</taxon>
        <taxon>Fungi</taxon>
        <taxon>Dikarya</taxon>
        <taxon>Ascomycota</taxon>
        <taxon>Pezizomycotina</taxon>
        <taxon>Pezizomycetes</taxon>
        <taxon>Pezizales</taxon>
        <taxon>Ascobolaceae</taxon>
        <taxon>Ascobolus</taxon>
    </lineage>
</organism>
<feature type="region of interest" description="Disordered" evidence="1">
    <location>
        <begin position="346"/>
        <end position="373"/>
    </location>
</feature>
<keyword evidence="4" id="KW-1185">Reference proteome</keyword>
<name>A0A3N4IQN0_ASCIM</name>
<evidence type="ECO:0008006" key="5">
    <source>
        <dbReference type="Google" id="ProtNLM"/>
    </source>
</evidence>
<reference evidence="3 4" key="1">
    <citation type="journal article" date="2018" name="Nat. Ecol. Evol.">
        <title>Pezizomycetes genomes reveal the molecular basis of ectomycorrhizal truffle lifestyle.</title>
        <authorList>
            <person name="Murat C."/>
            <person name="Payen T."/>
            <person name="Noel B."/>
            <person name="Kuo A."/>
            <person name="Morin E."/>
            <person name="Chen J."/>
            <person name="Kohler A."/>
            <person name="Krizsan K."/>
            <person name="Balestrini R."/>
            <person name="Da Silva C."/>
            <person name="Montanini B."/>
            <person name="Hainaut M."/>
            <person name="Levati E."/>
            <person name="Barry K.W."/>
            <person name="Belfiori B."/>
            <person name="Cichocki N."/>
            <person name="Clum A."/>
            <person name="Dockter R.B."/>
            <person name="Fauchery L."/>
            <person name="Guy J."/>
            <person name="Iotti M."/>
            <person name="Le Tacon F."/>
            <person name="Lindquist E.A."/>
            <person name="Lipzen A."/>
            <person name="Malagnac F."/>
            <person name="Mello A."/>
            <person name="Molinier V."/>
            <person name="Miyauchi S."/>
            <person name="Poulain J."/>
            <person name="Riccioni C."/>
            <person name="Rubini A."/>
            <person name="Sitrit Y."/>
            <person name="Splivallo R."/>
            <person name="Traeger S."/>
            <person name="Wang M."/>
            <person name="Zifcakova L."/>
            <person name="Wipf D."/>
            <person name="Zambonelli A."/>
            <person name="Paolocci F."/>
            <person name="Nowrousian M."/>
            <person name="Ottonello S."/>
            <person name="Baldrian P."/>
            <person name="Spatafora J.W."/>
            <person name="Henrissat B."/>
            <person name="Nagy L.G."/>
            <person name="Aury J.M."/>
            <person name="Wincker P."/>
            <person name="Grigoriev I.V."/>
            <person name="Bonfante P."/>
            <person name="Martin F.M."/>
        </authorList>
    </citation>
    <scope>NUCLEOTIDE SEQUENCE [LARGE SCALE GENOMIC DNA]</scope>
    <source>
        <strain evidence="3 4">RN42</strain>
    </source>
</reference>
<feature type="region of interest" description="Disordered" evidence="1">
    <location>
        <begin position="227"/>
        <end position="260"/>
    </location>
</feature>
<evidence type="ECO:0000313" key="4">
    <source>
        <dbReference type="Proteomes" id="UP000275078"/>
    </source>
</evidence>
<proteinExistence type="predicted"/>
<feature type="signal peptide" evidence="2">
    <location>
        <begin position="1"/>
        <end position="23"/>
    </location>
</feature>
<feature type="compositionally biased region" description="Low complexity" evidence="1">
    <location>
        <begin position="358"/>
        <end position="371"/>
    </location>
</feature>
<feature type="chain" id="PRO_5017995705" description="Band 7 domain-containing protein" evidence="2">
    <location>
        <begin position="24"/>
        <end position="420"/>
    </location>
</feature>
<protein>
    <recommendedName>
        <fullName evidence="5">Band 7 domain-containing protein</fullName>
    </recommendedName>
</protein>
<sequence>MQFFNKLCRNAVAFLAFAVAAQCALHHDPTVFGDQNGVDPLSRTSSPTLAPTGNATNWACGGFADSPPKRWIWSRLFGSDRKLSDFPTFDFPDLHQEGPVRYGTIVTFEIAPPFFWGSFWDRFTIKANYTCADASQGYSNGIALDPLSPLRKEIMDGLVETIDLERRLFLWQYLDEMESRLNTTLILEGWKVYRNDDTLRQFALSIAKLDHWDHTSDVVERQQPLVRQEDRMEQTRREHLQAAEMRDRREKQRREEERLEGENKYWRDVEQHAMLLNNAQRMEEARVRAAVNNARRREEARASEAHHWQARSQNQPVAYYDGHSDPQPVVVQYAPVQHVPAEPIPVQQRPRDRGRSRAAAPAAPAVAAPAYEAPPPPYEAVPAYVAPPANNAAPRANEAPQSNNIPSPYGQDAVWWDYWR</sequence>
<keyword evidence="2" id="KW-0732">Signal</keyword>
<accession>A0A3N4IQN0</accession>
<dbReference type="AlphaFoldDB" id="A0A3N4IQN0"/>